<keyword evidence="2" id="KW-1185">Reference proteome</keyword>
<dbReference type="EMBL" id="ML976109">
    <property type="protein sequence ID" value="KAF1938287.1"/>
    <property type="molecule type" value="Genomic_DNA"/>
</dbReference>
<dbReference type="Proteomes" id="UP000800038">
    <property type="component" value="Unassembled WGS sequence"/>
</dbReference>
<evidence type="ECO:0000313" key="2">
    <source>
        <dbReference type="Proteomes" id="UP000800038"/>
    </source>
</evidence>
<dbReference type="AlphaFoldDB" id="A0A6A5SLV8"/>
<accession>A0A6A5SLV8</accession>
<reference evidence="1" key="1">
    <citation type="journal article" date="2020" name="Stud. Mycol.">
        <title>101 Dothideomycetes genomes: a test case for predicting lifestyles and emergence of pathogens.</title>
        <authorList>
            <person name="Haridas S."/>
            <person name="Albert R."/>
            <person name="Binder M."/>
            <person name="Bloem J."/>
            <person name="Labutti K."/>
            <person name="Salamov A."/>
            <person name="Andreopoulos B."/>
            <person name="Baker S."/>
            <person name="Barry K."/>
            <person name="Bills G."/>
            <person name="Bluhm B."/>
            <person name="Cannon C."/>
            <person name="Castanera R."/>
            <person name="Culley D."/>
            <person name="Daum C."/>
            <person name="Ezra D."/>
            <person name="Gonzalez J."/>
            <person name="Henrissat B."/>
            <person name="Kuo A."/>
            <person name="Liang C."/>
            <person name="Lipzen A."/>
            <person name="Lutzoni F."/>
            <person name="Magnuson J."/>
            <person name="Mondo S."/>
            <person name="Nolan M."/>
            <person name="Ohm R."/>
            <person name="Pangilinan J."/>
            <person name="Park H.-J."/>
            <person name="Ramirez L."/>
            <person name="Alfaro M."/>
            <person name="Sun H."/>
            <person name="Tritt A."/>
            <person name="Yoshinaga Y."/>
            <person name="Zwiers L.-H."/>
            <person name="Turgeon B."/>
            <person name="Goodwin S."/>
            <person name="Spatafora J."/>
            <person name="Crous P."/>
            <person name="Grigoriev I."/>
        </authorList>
    </citation>
    <scope>NUCLEOTIDE SEQUENCE</scope>
    <source>
        <strain evidence="1">CBS 161.51</strain>
    </source>
</reference>
<organism evidence="1 2">
    <name type="scientific">Clathrospora elynae</name>
    <dbReference type="NCBI Taxonomy" id="706981"/>
    <lineage>
        <taxon>Eukaryota</taxon>
        <taxon>Fungi</taxon>
        <taxon>Dikarya</taxon>
        <taxon>Ascomycota</taxon>
        <taxon>Pezizomycotina</taxon>
        <taxon>Dothideomycetes</taxon>
        <taxon>Pleosporomycetidae</taxon>
        <taxon>Pleosporales</taxon>
        <taxon>Diademaceae</taxon>
        <taxon>Clathrospora</taxon>
    </lineage>
</organism>
<sequence length="129" mass="14449">MGPVETQALTKFLNALAAKSALRPKSVKTAFRDLLPHICRYYDLPRWEEAFAGLWNAGAVRNGKVDWNNLSTFIANCLRFEVGGDTYWLLKLMVEEFGEVMGSMSTKQYFPSCETSEQPGPSSAFAKET</sequence>
<proteinExistence type="predicted"/>
<gene>
    <name evidence="1" type="ORF">EJ02DRAFT_457976</name>
</gene>
<protein>
    <submittedName>
        <fullName evidence="1">Uncharacterized protein</fullName>
    </submittedName>
</protein>
<evidence type="ECO:0000313" key="1">
    <source>
        <dbReference type="EMBL" id="KAF1938287.1"/>
    </source>
</evidence>
<name>A0A6A5SLV8_9PLEO</name>